<dbReference type="EMBL" id="BAAALD010000112">
    <property type="protein sequence ID" value="GAA1119263.1"/>
    <property type="molecule type" value="Genomic_DNA"/>
</dbReference>
<keyword evidence="6" id="KW-0411">Iron-sulfur</keyword>
<dbReference type="PROSITE" id="PS01305">
    <property type="entry name" value="MOAA_NIFB_PQQE"/>
    <property type="match status" value="1"/>
</dbReference>
<evidence type="ECO:0000256" key="2">
    <source>
        <dbReference type="ARBA" id="ARBA00022485"/>
    </source>
</evidence>
<dbReference type="SFLD" id="SFLDG01386">
    <property type="entry name" value="main_SPASM_domain-containing"/>
    <property type="match status" value="1"/>
</dbReference>
<evidence type="ECO:0000256" key="6">
    <source>
        <dbReference type="ARBA" id="ARBA00023014"/>
    </source>
</evidence>
<keyword evidence="4" id="KW-0479">Metal-binding</keyword>
<comment type="caution">
    <text evidence="10">The sequence shown here is derived from an EMBL/GenBank/DDBJ whole genome shotgun (WGS) entry which is preliminary data.</text>
</comment>
<comment type="similarity">
    <text evidence="7">Belongs to the radical SAM superfamily. Anaerobic sulfatase-maturating enzyme family.</text>
</comment>
<evidence type="ECO:0000256" key="8">
    <source>
        <dbReference type="SAM" id="MobiDB-lite"/>
    </source>
</evidence>
<feature type="region of interest" description="Disordered" evidence="8">
    <location>
        <begin position="1"/>
        <end position="20"/>
    </location>
</feature>
<dbReference type="SFLD" id="SFLDG01384">
    <property type="entry name" value="thioether_bond_formation_requi"/>
    <property type="match status" value="1"/>
</dbReference>
<evidence type="ECO:0000256" key="7">
    <source>
        <dbReference type="ARBA" id="ARBA00023601"/>
    </source>
</evidence>
<dbReference type="PANTHER" id="PTHR43273">
    <property type="entry name" value="ANAEROBIC SULFATASE-MATURATING ENZYME HOMOLOG ASLB-RELATED"/>
    <property type="match status" value="1"/>
</dbReference>
<dbReference type="InterPro" id="IPR013785">
    <property type="entry name" value="Aldolase_TIM"/>
</dbReference>
<evidence type="ECO:0000259" key="9">
    <source>
        <dbReference type="PROSITE" id="PS51918"/>
    </source>
</evidence>
<dbReference type="SMART" id="SM00729">
    <property type="entry name" value="Elp3"/>
    <property type="match status" value="1"/>
</dbReference>
<dbReference type="InterPro" id="IPR006638">
    <property type="entry name" value="Elp3/MiaA/NifB-like_rSAM"/>
</dbReference>
<name>A0ABN1U5Q4_9ACTN</name>
<evidence type="ECO:0000256" key="3">
    <source>
        <dbReference type="ARBA" id="ARBA00022691"/>
    </source>
</evidence>
<dbReference type="InterPro" id="IPR023867">
    <property type="entry name" value="Sulphatase_maturase_rSAM"/>
</dbReference>
<dbReference type="SFLD" id="SFLDG01067">
    <property type="entry name" value="SPASM/twitch_domain_containing"/>
    <property type="match status" value="1"/>
</dbReference>
<evidence type="ECO:0000256" key="5">
    <source>
        <dbReference type="ARBA" id="ARBA00023004"/>
    </source>
</evidence>
<keyword evidence="5" id="KW-0408">Iron</keyword>
<dbReference type="InterPro" id="IPR000385">
    <property type="entry name" value="MoaA_NifB_PqqE_Fe-S-bd_CS"/>
</dbReference>
<dbReference type="RefSeq" id="WP_344627677.1">
    <property type="nucleotide sequence ID" value="NZ_BAAALD010000112.1"/>
</dbReference>
<evidence type="ECO:0000256" key="4">
    <source>
        <dbReference type="ARBA" id="ARBA00022723"/>
    </source>
</evidence>
<dbReference type="InterPro" id="IPR023885">
    <property type="entry name" value="4Fe4S-binding_SPASM_dom"/>
</dbReference>
<keyword evidence="2" id="KW-0004">4Fe-4S</keyword>
<evidence type="ECO:0000313" key="10">
    <source>
        <dbReference type="EMBL" id="GAA1119263.1"/>
    </source>
</evidence>
<feature type="domain" description="Radical SAM core" evidence="9">
    <location>
        <begin position="164"/>
        <end position="391"/>
    </location>
</feature>
<evidence type="ECO:0000256" key="1">
    <source>
        <dbReference type="ARBA" id="ARBA00001966"/>
    </source>
</evidence>
<protein>
    <recommendedName>
        <fullName evidence="9">Radical SAM core domain-containing protein</fullName>
    </recommendedName>
</protein>
<dbReference type="Proteomes" id="UP001499987">
    <property type="component" value="Unassembled WGS sequence"/>
</dbReference>
<reference evidence="10 11" key="1">
    <citation type="journal article" date="2019" name="Int. J. Syst. Evol. Microbiol.">
        <title>The Global Catalogue of Microorganisms (GCM) 10K type strain sequencing project: providing services to taxonomists for standard genome sequencing and annotation.</title>
        <authorList>
            <consortium name="The Broad Institute Genomics Platform"/>
            <consortium name="The Broad Institute Genome Sequencing Center for Infectious Disease"/>
            <person name="Wu L."/>
            <person name="Ma J."/>
        </authorList>
    </citation>
    <scope>NUCLEOTIDE SEQUENCE [LARGE SCALE GENOMIC DNA]</scope>
    <source>
        <strain evidence="10 11">JCM 13002</strain>
    </source>
</reference>
<keyword evidence="11" id="KW-1185">Reference proteome</keyword>
<keyword evidence="3" id="KW-0949">S-adenosyl-L-methionine</keyword>
<dbReference type="PROSITE" id="PS51918">
    <property type="entry name" value="RADICAL_SAM"/>
    <property type="match status" value="1"/>
</dbReference>
<dbReference type="CDD" id="cd01335">
    <property type="entry name" value="Radical_SAM"/>
    <property type="match status" value="1"/>
</dbReference>
<dbReference type="SFLD" id="SFLDS00029">
    <property type="entry name" value="Radical_SAM"/>
    <property type="match status" value="1"/>
</dbReference>
<dbReference type="PANTHER" id="PTHR43273:SF3">
    <property type="entry name" value="ANAEROBIC SULFATASE-MATURATING ENZYME HOMOLOG ASLB-RELATED"/>
    <property type="match status" value="1"/>
</dbReference>
<dbReference type="Pfam" id="PF04055">
    <property type="entry name" value="Radical_SAM"/>
    <property type="match status" value="1"/>
</dbReference>
<proteinExistence type="inferred from homology"/>
<sequence>MEPTFRIGTDGCGSCSPPSAQADPQVLLPLPRVRAATTVDADGYGRDGLPVLGDDNSIATTQVYLDAEALPPAPVRHTGPQAETNTQLLYLGGGAWCLNSALRQEQLYGGRILRDTFEDIQAGRQPADPALAQAMQTHGFVTAAGGHPESFHRSLMRQEDAKTEMEVSFTLLRILLTDVCNLSCSYCKVIPNVLAPQAEPTDADRLAEVIQFFFANSEVERPKIIHITGGEPTLFFHQVQHIVETAERAARPGENFWFVIGTNATLIRERQAAFLAEHDVKCIVSMDGPADVHDALRRNHGGRGSWRMVDAGVRQLKKAGAEVSLSMVLGQHNLDRSEEIIEWFLDTYQPTGLGVNFMKPPTPDQKDFDQLVDPDRYADRMYGIHQAFRDRGLFLELVYRKLQPFVQQRYRFHDCGAAGGTNLNVDAKGNVGPCKSFLVMDRLAMRQLDVDAYRSTVVDKWRKRSPIYYTHCDGCQARGMCGNGCAYDAMVHTGDEMAIDLRSCQYTRRFNRLFIDDLFQQVRPQGAISDTWWHRPSRTERQLLFGEVSARPRTLSYSIGHQTLD</sequence>
<dbReference type="NCBIfam" id="TIGR04085">
    <property type="entry name" value="rSAM_more_4Fe4S"/>
    <property type="match status" value="1"/>
</dbReference>
<dbReference type="InterPro" id="IPR058240">
    <property type="entry name" value="rSAM_sf"/>
</dbReference>
<organism evidence="10 11">
    <name type="scientific">Kitasatospora arboriphila</name>
    <dbReference type="NCBI Taxonomy" id="258052"/>
    <lineage>
        <taxon>Bacteria</taxon>
        <taxon>Bacillati</taxon>
        <taxon>Actinomycetota</taxon>
        <taxon>Actinomycetes</taxon>
        <taxon>Kitasatosporales</taxon>
        <taxon>Streptomycetaceae</taxon>
        <taxon>Kitasatospora</taxon>
    </lineage>
</organism>
<dbReference type="SUPFAM" id="SSF102114">
    <property type="entry name" value="Radical SAM enzymes"/>
    <property type="match status" value="1"/>
</dbReference>
<gene>
    <name evidence="10" type="ORF">GCM10009663_69000</name>
</gene>
<evidence type="ECO:0000313" key="11">
    <source>
        <dbReference type="Proteomes" id="UP001499987"/>
    </source>
</evidence>
<dbReference type="Gene3D" id="3.20.20.70">
    <property type="entry name" value="Aldolase class I"/>
    <property type="match status" value="1"/>
</dbReference>
<accession>A0ABN1U5Q4</accession>
<dbReference type="InterPro" id="IPR007197">
    <property type="entry name" value="rSAM"/>
</dbReference>
<comment type="cofactor">
    <cofactor evidence="1">
        <name>[4Fe-4S] cluster</name>
        <dbReference type="ChEBI" id="CHEBI:49883"/>
    </cofactor>
</comment>